<keyword evidence="2" id="KW-1185">Reference proteome</keyword>
<gene>
    <name evidence="1" type="ORF">HAX54_006658</name>
</gene>
<name>A0ABS8TD10_DATST</name>
<dbReference type="Proteomes" id="UP000823775">
    <property type="component" value="Unassembled WGS sequence"/>
</dbReference>
<accession>A0ABS8TD10</accession>
<comment type="caution">
    <text evidence="1">The sequence shown here is derived from an EMBL/GenBank/DDBJ whole genome shotgun (WGS) entry which is preliminary data.</text>
</comment>
<protein>
    <submittedName>
        <fullName evidence="1">Uncharacterized protein</fullName>
    </submittedName>
</protein>
<evidence type="ECO:0000313" key="1">
    <source>
        <dbReference type="EMBL" id="MCD7468459.1"/>
    </source>
</evidence>
<reference evidence="1 2" key="1">
    <citation type="journal article" date="2021" name="BMC Genomics">
        <title>Datura genome reveals duplications of psychoactive alkaloid biosynthetic genes and high mutation rate following tissue culture.</title>
        <authorList>
            <person name="Rajewski A."/>
            <person name="Carter-House D."/>
            <person name="Stajich J."/>
            <person name="Litt A."/>
        </authorList>
    </citation>
    <scope>NUCLEOTIDE SEQUENCE [LARGE SCALE GENOMIC DNA]</scope>
    <source>
        <strain evidence="1">AR-01</strain>
    </source>
</reference>
<organism evidence="1 2">
    <name type="scientific">Datura stramonium</name>
    <name type="common">Jimsonweed</name>
    <name type="synonym">Common thornapple</name>
    <dbReference type="NCBI Taxonomy" id="4076"/>
    <lineage>
        <taxon>Eukaryota</taxon>
        <taxon>Viridiplantae</taxon>
        <taxon>Streptophyta</taxon>
        <taxon>Embryophyta</taxon>
        <taxon>Tracheophyta</taxon>
        <taxon>Spermatophyta</taxon>
        <taxon>Magnoliopsida</taxon>
        <taxon>eudicotyledons</taxon>
        <taxon>Gunneridae</taxon>
        <taxon>Pentapetalae</taxon>
        <taxon>asterids</taxon>
        <taxon>lamiids</taxon>
        <taxon>Solanales</taxon>
        <taxon>Solanaceae</taxon>
        <taxon>Solanoideae</taxon>
        <taxon>Datureae</taxon>
        <taxon>Datura</taxon>
    </lineage>
</organism>
<evidence type="ECO:0000313" key="2">
    <source>
        <dbReference type="Proteomes" id="UP000823775"/>
    </source>
</evidence>
<proteinExistence type="predicted"/>
<sequence length="139" mass="15602">MYEPLTTMNVLDSQARASHPRFSLVLSSPILSSTFIPFSFILTDTIHLLHIVISPFRINQSLLVSFPLFIDSIEKSQYSLSISTFIVPTTMAMGALERFSGGNDPEGWQYFTCLGFSEKYRLPLPYFCLDGEALHLVAS</sequence>
<dbReference type="EMBL" id="JACEIK010001337">
    <property type="protein sequence ID" value="MCD7468459.1"/>
    <property type="molecule type" value="Genomic_DNA"/>
</dbReference>